<feature type="non-terminal residue" evidence="2">
    <location>
        <position position="1"/>
    </location>
</feature>
<feature type="region of interest" description="Disordered" evidence="1">
    <location>
        <begin position="197"/>
        <end position="235"/>
    </location>
</feature>
<organism evidence="2 3">
    <name type="scientific">Cinara cedri</name>
    <dbReference type="NCBI Taxonomy" id="506608"/>
    <lineage>
        <taxon>Eukaryota</taxon>
        <taxon>Metazoa</taxon>
        <taxon>Ecdysozoa</taxon>
        <taxon>Arthropoda</taxon>
        <taxon>Hexapoda</taxon>
        <taxon>Insecta</taxon>
        <taxon>Pterygota</taxon>
        <taxon>Neoptera</taxon>
        <taxon>Paraneoptera</taxon>
        <taxon>Hemiptera</taxon>
        <taxon>Sternorrhyncha</taxon>
        <taxon>Aphidomorpha</taxon>
        <taxon>Aphidoidea</taxon>
        <taxon>Aphididae</taxon>
        <taxon>Lachninae</taxon>
        <taxon>Cinara</taxon>
    </lineage>
</organism>
<sequence length="277" mass="32199">IALETNAFYVTSLTATTIYRSQPAFYVPETLAEYLEHICKTTQNKSLKRVRIDQVSKGYTKTRIISKHKKSKLRIMHRANKVSSQMTVHSLSQSQTIIHESNNIHRLLPSNPIIHQDQFSTLSVPRPVSNENMQYGDSSRNHVQNIQLSYQQTIRIKQEPESDNESDINTDVSVQYEQYNEQVVQNYSEKIEENVQYGDSSRNHGLNTQSTSQQTIKIKQEPESDNEPDINTRRTRESYNYGRFIEDQLNGFSDNTKEAVQFEFFKILSKAEKGYYE</sequence>
<name>A0A5E4MVC0_9HEMI</name>
<gene>
    <name evidence="2" type="ORF">CINCED_3A001182</name>
</gene>
<dbReference type="Proteomes" id="UP000325440">
    <property type="component" value="Unassembled WGS sequence"/>
</dbReference>
<dbReference type="EMBL" id="CABPRJ010000993">
    <property type="protein sequence ID" value="VVC34369.1"/>
    <property type="molecule type" value="Genomic_DNA"/>
</dbReference>
<feature type="compositionally biased region" description="Polar residues" evidence="1">
    <location>
        <begin position="197"/>
        <end position="217"/>
    </location>
</feature>
<dbReference type="AlphaFoldDB" id="A0A5E4MVC0"/>
<keyword evidence="3" id="KW-1185">Reference proteome</keyword>
<evidence type="ECO:0000313" key="3">
    <source>
        <dbReference type="Proteomes" id="UP000325440"/>
    </source>
</evidence>
<proteinExistence type="predicted"/>
<evidence type="ECO:0000256" key="1">
    <source>
        <dbReference type="SAM" id="MobiDB-lite"/>
    </source>
</evidence>
<evidence type="ECO:0000313" key="2">
    <source>
        <dbReference type="EMBL" id="VVC34369.1"/>
    </source>
</evidence>
<accession>A0A5E4MVC0</accession>
<protein>
    <submittedName>
        <fullName evidence="2">Uncharacterized protein</fullName>
    </submittedName>
</protein>
<reference evidence="2 3" key="1">
    <citation type="submission" date="2019-08" db="EMBL/GenBank/DDBJ databases">
        <authorList>
            <person name="Alioto T."/>
            <person name="Alioto T."/>
            <person name="Gomez Garrido J."/>
        </authorList>
    </citation>
    <scope>NUCLEOTIDE SEQUENCE [LARGE SCALE GENOMIC DNA]</scope>
</reference>